<dbReference type="Pfam" id="PF04110">
    <property type="entry name" value="APG12"/>
    <property type="match status" value="1"/>
</dbReference>
<dbReference type="GO" id="GO:0019776">
    <property type="term" value="F:Atg8-family ligase activity"/>
    <property type="evidence" value="ECO:0007669"/>
    <property type="project" value="TreeGrafter"/>
</dbReference>
<keyword evidence="4 6" id="KW-0833">Ubl conjugation pathway</keyword>
<comment type="similarity">
    <text evidence="1 6">Belongs to the ATG12 family.</text>
</comment>
<keyword evidence="5 6" id="KW-0072">Autophagy</keyword>
<evidence type="ECO:0000313" key="9">
    <source>
        <dbReference type="Proteomes" id="UP000310121"/>
    </source>
</evidence>
<sequence>FDSTSRSRTIITSTSPAKQNKSQNKSQNHTPTEMSSLSTSTPPLPPQTDATTAEMETEAETEATLTSNESLQTDMPMTMAASVVLDHLPRDAHDALSKAGMLEQEKIMLHFRPGPSTPPLRGGQRFKMSSSLHFDAVVKFLRKRLGLQNHESVFCYVNQVFAPGLDEGVGNLWRCFKTGDELVVSYCVAQSFG</sequence>
<evidence type="ECO:0000256" key="1">
    <source>
        <dbReference type="ARBA" id="ARBA00007778"/>
    </source>
</evidence>
<organism evidence="8 9">
    <name type="scientific">Aureobasidium pullulans</name>
    <name type="common">Black yeast</name>
    <name type="synonym">Pullularia pullulans</name>
    <dbReference type="NCBI Taxonomy" id="5580"/>
    <lineage>
        <taxon>Eukaryota</taxon>
        <taxon>Fungi</taxon>
        <taxon>Dikarya</taxon>
        <taxon>Ascomycota</taxon>
        <taxon>Pezizomycotina</taxon>
        <taxon>Dothideomycetes</taxon>
        <taxon>Dothideomycetidae</taxon>
        <taxon>Dothideales</taxon>
        <taxon>Saccotheciaceae</taxon>
        <taxon>Aureobasidium</taxon>
    </lineage>
</organism>
<dbReference type="GO" id="GO:0034727">
    <property type="term" value="P:piecemeal microautophagy of the nucleus"/>
    <property type="evidence" value="ECO:0007669"/>
    <property type="project" value="TreeGrafter"/>
</dbReference>
<evidence type="ECO:0000313" key="8">
    <source>
        <dbReference type="EMBL" id="THZ49014.1"/>
    </source>
</evidence>
<dbReference type="Proteomes" id="UP000310121">
    <property type="component" value="Unassembled WGS sequence"/>
</dbReference>
<evidence type="ECO:0000256" key="6">
    <source>
        <dbReference type="RuleBase" id="RU361201"/>
    </source>
</evidence>
<feature type="non-terminal residue" evidence="8">
    <location>
        <position position="1"/>
    </location>
</feature>
<dbReference type="GO" id="GO:0034274">
    <property type="term" value="C:Atg12-Atg5-Atg16 complex"/>
    <property type="evidence" value="ECO:0007669"/>
    <property type="project" value="TreeGrafter"/>
</dbReference>
<feature type="compositionally biased region" description="Low complexity" evidence="7">
    <location>
        <begin position="1"/>
        <end position="15"/>
    </location>
</feature>
<evidence type="ECO:0000256" key="4">
    <source>
        <dbReference type="ARBA" id="ARBA00022786"/>
    </source>
</evidence>
<dbReference type="GO" id="GO:0034045">
    <property type="term" value="C:phagophore assembly site membrane"/>
    <property type="evidence" value="ECO:0007669"/>
    <property type="project" value="UniProtKB-SubCell"/>
</dbReference>
<dbReference type="InterPro" id="IPR029071">
    <property type="entry name" value="Ubiquitin-like_domsf"/>
</dbReference>
<comment type="subcellular location">
    <subcellularLocation>
        <location evidence="6">Preautophagosomal structure membrane</location>
        <topology evidence="6">Peripheral membrane protein</topology>
    </subcellularLocation>
</comment>
<dbReference type="GO" id="GO:0061723">
    <property type="term" value="P:glycophagy"/>
    <property type="evidence" value="ECO:0007669"/>
    <property type="project" value="TreeGrafter"/>
</dbReference>
<keyword evidence="6" id="KW-0472">Membrane</keyword>
<feature type="compositionally biased region" description="Polar residues" evidence="7">
    <location>
        <begin position="16"/>
        <end position="29"/>
    </location>
</feature>
<comment type="subunit">
    <text evidence="6">Forms a conjugate with ATG5.</text>
</comment>
<gene>
    <name evidence="8" type="ORF">D6C90_03583</name>
</gene>
<accession>A0A4S9VB33</accession>
<dbReference type="GO" id="GO:0000045">
    <property type="term" value="P:autophagosome assembly"/>
    <property type="evidence" value="ECO:0007669"/>
    <property type="project" value="InterPro"/>
</dbReference>
<dbReference type="InterPro" id="IPR007242">
    <property type="entry name" value="Atg12"/>
</dbReference>
<dbReference type="GO" id="GO:0000422">
    <property type="term" value="P:autophagy of mitochondrion"/>
    <property type="evidence" value="ECO:0007669"/>
    <property type="project" value="TreeGrafter"/>
</dbReference>
<keyword evidence="6" id="KW-0653">Protein transport</keyword>
<dbReference type="AlphaFoldDB" id="A0A4S9VB33"/>
<comment type="function">
    <text evidence="6">Ubiquitin-like protein involved in cytoplasm to vacuole transport (Cvt), autophagy vesicles formation, mitophagy, and nucleophagy.</text>
</comment>
<dbReference type="EMBL" id="QZBN01000249">
    <property type="protein sequence ID" value="THZ49014.1"/>
    <property type="molecule type" value="Genomic_DNA"/>
</dbReference>
<dbReference type="PANTHER" id="PTHR13385">
    <property type="entry name" value="AUTOPHAGY PROTEIN 12"/>
    <property type="match status" value="1"/>
</dbReference>
<comment type="caution">
    <text evidence="8">The sequence shown here is derived from an EMBL/GenBank/DDBJ whole genome shotgun (WGS) entry which is preliminary data.</text>
</comment>
<name>A0A4S9VB33_AURPU</name>
<keyword evidence="3 6" id="KW-1017">Isopeptide bond</keyword>
<dbReference type="Gene3D" id="3.10.20.90">
    <property type="entry name" value="Phosphatidylinositol 3-kinase Catalytic Subunit, Chain A, domain 1"/>
    <property type="match status" value="1"/>
</dbReference>
<evidence type="ECO:0000256" key="7">
    <source>
        <dbReference type="SAM" id="MobiDB-lite"/>
    </source>
</evidence>
<keyword evidence="6" id="KW-0813">Transport</keyword>
<evidence type="ECO:0000256" key="5">
    <source>
        <dbReference type="ARBA" id="ARBA00023006"/>
    </source>
</evidence>
<proteinExistence type="inferred from homology"/>
<dbReference type="PANTHER" id="PTHR13385:SF0">
    <property type="entry name" value="UBIQUITIN-LIKE PROTEIN ATG12"/>
    <property type="match status" value="1"/>
</dbReference>
<dbReference type="SUPFAM" id="SSF54236">
    <property type="entry name" value="Ubiquitin-like"/>
    <property type="match status" value="1"/>
</dbReference>
<dbReference type="CDD" id="cd01612">
    <property type="entry name" value="Ubl_ATG12"/>
    <property type="match status" value="1"/>
</dbReference>
<evidence type="ECO:0000256" key="3">
    <source>
        <dbReference type="ARBA" id="ARBA00022499"/>
    </source>
</evidence>
<feature type="compositionally biased region" description="Low complexity" evidence="7">
    <location>
        <begin position="30"/>
        <end position="54"/>
    </location>
</feature>
<feature type="region of interest" description="Disordered" evidence="7">
    <location>
        <begin position="1"/>
        <end position="73"/>
    </location>
</feature>
<dbReference type="GO" id="GO:0000421">
    <property type="term" value="C:autophagosome membrane"/>
    <property type="evidence" value="ECO:0007669"/>
    <property type="project" value="TreeGrafter"/>
</dbReference>
<reference evidence="8 9" key="1">
    <citation type="submission" date="2018-10" db="EMBL/GenBank/DDBJ databases">
        <title>Fifty Aureobasidium pullulans genomes reveal a recombining polyextremotolerant generalist.</title>
        <authorList>
            <person name="Gostincar C."/>
            <person name="Turk M."/>
            <person name="Zajc J."/>
            <person name="Gunde-Cimerman N."/>
        </authorList>
    </citation>
    <scope>NUCLEOTIDE SEQUENCE [LARGE SCALE GENOMIC DNA]</scope>
    <source>
        <strain evidence="8 9">EXF-3844</strain>
    </source>
</reference>
<protein>
    <recommendedName>
        <fullName evidence="2 6">Ubiquitin-like protein ATG12</fullName>
    </recommendedName>
</protein>
<evidence type="ECO:0000256" key="2">
    <source>
        <dbReference type="ARBA" id="ARBA00015875"/>
    </source>
</evidence>
<dbReference type="GO" id="GO:0015031">
    <property type="term" value="P:protein transport"/>
    <property type="evidence" value="ECO:0007669"/>
    <property type="project" value="UniProtKB-KW"/>
</dbReference>
<dbReference type="GO" id="GO:0097352">
    <property type="term" value="P:autophagosome maturation"/>
    <property type="evidence" value="ECO:0007669"/>
    <property type="project" value="TreeGrafter"/>
</dbReference>